<dbReference type="Pfam" id="PF07087">
    <property type="entry name" value="DUF1353"/>
    <property type="match status" value="1"/>
</dbReference>
<reference evidence="2" key="1">
    <citation type="submission" date="2006-01" db="EMBL/GenBank/DDBJ databases">
        <title>Genome of the cyst-dividing bacterium Ramlibacter tataouinensis.</title>
        <authorList>
            <person name="Barakat M."/>
            <person name="Ortet P."/>
            <person name="De Luca G."/>
            <person name="Jourlin-Castelli C."/>
            <person name="Ansaldi M."/>
            <person name="Py B."/>
            <person name="Fichant G."/>
            <person name="Coutinho P."/>
            <person name="Voulhoux R."/>
            <person name="Bastien O."/>
            <person name="Roy S."/>
            <person name="Marechal E."/>
            <person name="Henrissat B."/>
            <person name="Quentin Y."/>
            <person name="Noirot P."/>
            <person name="Filloux A."/>
            <person name="Mejean V."/>
            <person name="DuBow M."/>
            <person name="Barras F."/>
            <person name="Heulin T."/>
        </authorList>
    </citation>
    <scope>NUCLEOTIDE SEQUENCE [LARGE SCALE GENOMIC DNA]</scope>
    <source>
        <strain evidence="2">ATCC BAA-407 / DSM 14655 / LMG 21543 / TTB310</strain>
    </source>
</reference>
<dbReference type="OrthoDB" id="88276at2"/>
<evidence type="ECO:0008006" key="3">
    <source>
        <dbReference type="Google" id="ProtNLM"/>
    </source>
</evidence>
<dbReference type="AlphaFoldDB" id="F5XYQ4"/>
<keyword evidence="2" id="KW-1185">Reference proteome</keyword>
<sequence>MPRFATSLQVTQVEFRPKALWRVDAPLVYVRDDEPWTVVVPTGFLTDFASVPRIPFAYLLLGGKGSAAAVVHDWLYSTRKTSRARADAIFHEAIKAMGHSQGTAWWMWLGVRVGGWLPWGRPNVPQPVPHIEEEMSDTG</sequence>
<dbReference type="HOGENOM" id="CLU_128732_1_0_4"/>
<dbReference type="eggNOG" id="ENOG50332JZ">
    <property type="taxonomic scope" value="Bacteria"/>
</dbReference>
<dbReference type="Proteomes" id="UP000008385">
    <property type="component" value="Chromosome"/>
</dbReference>
<organism evidence="1 2">
    <name type="scientific">Ramlibacter tataouinensis (strain ATCC BAA-407 / DSM 14655 / LMG 21543 / TTB310)</name>
    <dbReference type="NCBI Taxonomy" id="365046"/>
    <lineage>
        <taxon>Bacteria</taxon>
        <taxon>Pseudomonadati</taxon>
        <taxon>Pseudomonadota</taxon>
        <taxon>Betaproteobacteria</taxon>
        <taxon>Burkholderiales</taxon>
        <taxon>Comamonadaceae</taxon>
        <taxon>Ramlibacter</taxon>
    </lineage>
</organism>
<evidence type="ECO:0000313" key="2">
    <source>
        <dbReference type="Proteomes" id="UP000008385"/>
    </source>
</evidence>
<gene>
    <name evidence="1" type="ordered locus">Rta_33090</name>
</gene>
<dbReference type="STRING" id="365046.Rta_33090"/>
<protein>
    <recommendedName>
        <fullName evidence="3">DUF1353 domain-containing protein</fullName>
    </recommendedName>
</protein>
<evidence type="ECO:0000313" key="1">
    <source>
        <dbReference type="EMBL" id="AEG94421.1"/>
    </source>
</evidence>
<dbReference type="RefSeq" id="WP_013902652.1">
    <property type="nucleotide sequence ID" value="NC_015677.1"/>
</dbReference>
<proteinExistence type="predicted"/>
<accession>F5XYQ4</accession>
<dbReference type="KEGG" id="rta:Rta_33090"/>
<dbReference type="EMBL" id="CP000245">
    <property type="protein sequence ID" value="AEG94421.1"/>
    <property type="molecule type" value="Genomic_DNA"/>
</dbReference>
<reference evidence="1 2" key="2">
    <citation type="journal article" date="2011" name="PLoS ONE">
        <title>The Cyst-Dividing Bacterium Ramlibacter tataouinensis TTB310 Genome Reveals a Well-Stocked Toolbox for Adaptation to a Desert Environment.</title>
        <authorList>
            <person name="De Luca G."/>
            <person name="Barakat M."/>
            <person name="Ortet P."/>
            <person name="Fochesato S."/>
            <person name="Jourlin-Castelli C."/>
            <person name="Ansaldi M."/>
            <person name="Py B."/>
            <person name="Fichant G."/>
            <person name="Coutinho P.M."/>
            <person name="Voulhoux R."/>
            <person name="Bastien O."/>
            <person name="Marechal E."/>
            <person name="Henrissat B."/>
            <person name="Quentin Y."/>
            <person name="Noirot P."/>
            <person name="Filloux A."/>
            <person name="Mejean V."/>
            <person name="Dubow M.S."/>
            <person name="Barras F."/>
            <person name="Barbe V."/>
            <person name="Weissenbach J."/>
            <person name="Mihalcescu I."/>
            <person name="Vermeglio A."/>
            <person name="Achouak W."/>
            <person name="Heulin T."/>
        </authorList>
    </citation>
    <scope>NUCLEOTIDE SEQUENCE [LARGE SCALE GENOMIC DNA]</scope>
    <source>
        <strain evidence="2">ATCC BAA-407 / DSM 14655 / LMG 21543 / TTB310</strain>
    </source>
</reference>
<dbReference type="InterPro" id="IPR010767">
    <property type="entry name" value="Phage_CGC-2007_Cje0229"/>
</dbReference>
<name>F5XYQ4_RAMTT</name>